<feature type="coiled-coil region" evidence="1">
    <location>
        <begin position="82"/>
        <end position="136"/>
    </location>
</feature>
<evidence type="ECO:0000313" key="2">
    <source>
        <dbReference type="EMBL" id="SQA96734.1"/>
    </source>
</evidence>
<dbReference type="EMBL" id="UAVU01000003">
    <property type="protein sequence ID" value="SQA96734.1"/>
    <property type="molecule type" value="Genomic_DNA"/>
</dbReference>
<name>A0A2X2SXL2_9ENTR</name>
<evidence type="ECO:0000256" key="1">
    <source>
        <dbReference type="SAM" id="Coils"/>
    </source>
</evidence>
<evidence type="ECO:0008006" key="4">
    <source>
        <dbReference type="Google" id="ProtNLM"/>
    </source>
</evidence>
<keyword evidence="1" id="KW-0175">Coiled coil</keyword>
<feature type="coiled-coil region" evidence="1">
    <location>
        <begin position="14"/>
        <end position="41"/>
    </location>
</feature>
<dbReference type="Proteomes" id="UP000251197">
    <property type="component" value="Unassembled WGS sequence"/>
</dbReference>
<reference evidence="2 3" key="1">
    <citation type="submission" date="2018-06" db="EMBL/GenBank/DDBJ databases">
        <authorList>
            <consortium name="Pathogen Informatics"/>
            <person name="Doyle S."/>
        </authorList>
    </citation>
    <scope>NUCLEOTIDE SEQUENCE [LARGE SCALE GENOMIC DNA]</scope>
    <source>
        <strain evidence="2 3">NCTC12120</strain>
    </source>
</reference>
<proteinExistence type="predicted"/>
<gene>
    <name evidence="2" type="ORF">NCTC12120_00494</name>
</gene>
<sequence>MAGPFETQMSIGLRDNASAGIQRIRNEVKRMQEAREVLGIRSERTIQQKIDQTSAAYLRLARSGTLSATEQQRAWERTSSIISRLNKEMSVVEQQQQRLSRNPAREARAVLGIRSEQDIRREIAQTEAAYNRLERSGVMSAMEQQRAYAQMTSTVGKLRRELGETERTQSRLASG</sequence>
<evidence type="ECO:0000313" key="3">
    <source>
        <dbReference type="Proteomes" id="UP000251197"/>
    </source>
</evidence>
<dbReference type="AlphaFoldDB" id="A0A2X2SXL2"/>
<accession>A0A2X2SXL2</accession>
<organism evidence="2 3">
    <name type="scientific">Cedecea neteri</name>
    <dbReference type="NCBI Taxonomy" id="158822"/>
    <lineage>
        <taxon>Bacteria</taxon>
        <taxon>Pseudomonadati</taxon>
        <taxon>Pseudomonadota</taxon>
        <taxon>Gammaproteobacteria</taxon>
        <taxon>Enterobacterales</taxon>
        <taxon>Enterobacteriaceae</taxon>
        <taxon>Cedecea</taxon>
    </lineage>
</organism>
<protein>
    <recommendedName>
        <fullName evidence="4">Phage tail tape measure protein</fullName>
    </recommendedName>
</protein>